<feature type="compositionally biased region" description="Polar residues" evidence="1">
    <location>
        <begin position="501"/>
        <end position="520"/>
    </location>
</feature>
<keyword evidence="3" id="KW-0347">Helicase</keyword>
<dbReference type="GO" id="GO:0016787">
    <property type="term" value="F:hydrolase activity"/>
    <property type="evidence" value="ECO:0007669"/>
    <property type="project" value="UniProtKB-KW"/>
</dbReference>
<dbReference type="GO" id="GO:0003678">
    <property type="term" value="F:DNA helicase activity"/>
    <property type="evidence" value="ECO:0007669"/>
    <property type="project" value="UniProtKB-EC"/>
</dbReference>
<dbReference type="Pfam" id="PF04326">
    <property type="entry name" value="SLFN_AlbA_2"/>
    <property type="match status" value="1"/>
</dbReference>
<reference evidence="3 4" key="1">
    <citation type="submission" date="2023-07" db="EMBL/GenBank/DDBJ databases">
        <title>Sequencing the genomes of 1000 actinobacteria strains.</title>
        <authorList>
            <person name="Klenk H.-P."/>
        </authorList>
    </citation>
    <scope>NUCLEOTIDE SEQUENCE [LARGE SCALE GENOMIC DNA]</scope>
    <source>
        <strain evidence="3 4">DSM 44388</strain>
    </source>
</reference>
<dbReference type="RefSeq" id="WP_307244472.1">
    <property type="nucleotide sequence ID" value="NZ_JAUSQZ010000001.1"/>
</dbReference>
<keyword evidence="4" id="KW-1185">Reference proteome</keyword>
<feature type="region of interest" description="Disordered" evidence="1">
    <location>
        <begin position="501"/>
        <end position="522"/>
    </location>
</feature>
<dbReference type="PANTHER" id="PTHR30595">
    <property type="entry name" value="GLPR-RELATED TRANSCRIPTIONAL REPRESSOR"/>
    <property type="match status" value="1"/>
</dbReference>
<evidence type="ECO:0000313" key="4">
    <source>
        <dbReference type="Proteomes" id="UP001235712"/>
    </source>
</evidence>
<protein>
    <submittedName>
        <fullName evidence="3">ATP-dependent DNA helicase RecG</fullName>
        <ecNumber evidence="3">3.6.4.12</ecNumber>
    </submittedName>
</protein>
<dbReference type="InterPro" id="IPR007421">
    <property type="entry name" value="Schlafen_AlbA_2_dom"/>
</dbReference>
<dbReference type="Gene3D" id="3.30.565.60">
    <property type="match status" value="1"/>
</dbReference>
<dbReference type="Gene3D" id="3.30.950.30">
    <property type="entry name" value="Schlafen, AAA domain"/>
    <property type="match status" value="1"/>
</dbReference>
<keyword evidence="3" id="KW-0378">Hydrolase</keyword>
<accession>A0ABT9P595</accession>
<evidence type="ECO:0000256" key="1">
    <source>
        <dbReference type="SAM" id="MobiDB-lite"/>
    </source>
</evidence>
<feature type="domain" description="Schlafen AlbA-2" evidence="2">
    <location>
        <begin position="22"/>
        <end position="136"/>
    </location>
</feature>
<dbReference type="Pfam" id="PF13749">
    <property type="entry name" value="HATPase_c_4"/>
    <property type="match status" value="1"/>
</dbReference>
<keyword evidence="3" id="KW-0547">Nucleotide-binding</keyword>
<organism evidence="3 4">
    <name type="scientific">Kineosporia succinea</name>
    <dbReference type="NCBI Taxonomy" id="84632"/>
    <lineage>
        <taxon>Bacteria</taxon>
        <taxon>Bacillati</taxon>
        <taxon>Actinomycetota</taxon>
        <taxon>Actinomycetes</taxon>
        <taxon>Kineosporiales</taxon>
        <taxon>Kineosporiaceae</taxon>
        <taxon>Kineosporia</taxon>
    </lineage>
</organism>
<evidence type="ECO:0000259" key="2">
    <source>
        <dbReference type="Pfam" id="PF04326"/>
    </source>
</evidence>
<dbReference type="Proteomes" id="UP001235712">
    <property type="component" value="Unassembled WGS sequence"/>
</dbReference>
<proteinExistence type="predicted"/>
<dbReference type="EC" id="3.6.4.12" evidence="3"/>
<dbReference type="InterPro" id="IPR038475">
    <property type="entry name" value="RecG_C_sf"/>
</dbReference>
<keyword evidence="3" id="KW-0067">ATP-binding</keyword>
<dbReference type="PANTHER" id="PTHR30595:SF6">
    <property type="entry name" value="SCHLAFEN ALBA-2 DOMAIN-CONTAINING PROTEIN"/>
    <property type="match status" value="1"/>
</dbReference>
<dbReference type="EMBL" id="JAUSQZ010000001">
    <property type="protein sequence ID" value="MDP9827871.1"/>
    <property type="molecule type" value="Genomic_DNA"/>
</dbReference>
<dbReference type="InterPro" id="IPR038461">
    <property type="entry name" value="Schlafen_AlbA_2_dom_sf"/>
</dbReference>
<name>A0ABT9P595_9ACTN</name>
<evidence type="ECO:0000313" key="3">
    <source>
        <dbReference type="EMBL" id="MDP9827871.1"/>
    </source>
</evidence>
<comment type="caution">
    <text evidence="3">The sequence shown here is derived from an EMBL/GenBank/DDBJ whole genome shotgun (WGS) entry which is preliminary data.</text>
</comment>
<gene>
    <name evidence="3" type="ORF">J2S57_003620</name>
</gene>
<sequence length="589" mass="63440">MTPDELAALIVDLRQEGSDTPEIEVKRAAGGFPDSVLPTVSAFANTPGGGVIVFGLDERDGFAAVGVYDVVACKATLATKTRQALDPPATFEAWDLEFEGAAVLVAKIHEQPSHGKPCRVTSSGKAYLRSYDGDYELSQVEEQTFIANRSTPMFDQQVVPGATRNDLHPDLLAAYLASCRASSTALAAMPDDEVLYRTGVTTGSDRSPSLAGLIALGTYPQQYVPNAVIQASVAPRAGDPPGTRAADVRRFDGPLPLMLDEALRWVQRNTRTRVRFGIDGQGRDEPEFPVEAVRELLSNALIHRDLGPYALTQAITLRLDERQLVLSNPGGLWGITVDRLGKTGVTSARNGQLLRICQNVRSQEGNRVVEALASGIPAVLSSLRDAGMVPPRFHDQGISFTVAVPNHALLAREDLDWLAGLPAAATLGDRQRHALVAMRRGQTWTNQSFRETFPMDSREARTELAGLVEAGVATADGERGGRVYRIAAHLTGEALIPTARITSQSAPQPGNSPADKTSPNARRKNWDLIQRHLNTGDMTAVEISEATGLTARQVQYALQLMREAGSVALIGSQGHRDSRYRIVAPPQGD</sequence>